<reference evidence="10 11" key="1">
    <citation type="journal article" date="2015" name="Genome Biol. Evol.">
        <title>Phylogenomic analyses indicate that early fungi evolved digesting cell walls of algal ancestors of land plants.</title>
        <authorList>
            <person name="Chang Y."/>
            <person name="Wang S."/>
            <person name="Sekimoto S."/>
            <person name="Aerts A.L."/>
            <person name="Choi C."/>
            <person name="Clum A."/>
            <person name="LaButti K.M."/>
            <person name="Lindquist E.A."/>
            <person name="Yee Ngan C."/>
            <person name="Ohm R.A."/>
            <person name="Salamov A.A."/>
            <person name="Grigoriev I.V."/>
            <person name="Spatafora J.W."/>
            <person name="Berbee M.L."/>
        </authorList>
    </citation>
    <scope>NUCLEOTIDE SEQUENCE [LARGE SCALE GENOMIC DNA]</scope>
    <source>
        <strain evidence="10 11">NRRL 28638</strain>
    </source>
</reference>
<comment type="similarity">
    <text evidence="1 8">Belongs to the NTAQ1 family.</text>
</comment>
<evidence type="ECO:0000256" key="1">
    <source>
        <dbReference type="ARBA" id="ARBA00008985"/>
    </source>
</evidence>
<dbReference type="PANTHER" id="PTHR13035:SF0">
    <property type="entry name" value="PROTEIN N-TERMINAL GLUTAMINE AMIDOHYDROLASE"/>
    <property type="match status" value="1"/>
</dbReference>
<organism evidence="10 11">
    <name type="scientific">Conidiobolus coronatus (strain ATCC 28846 / CBS 209.66 / NRRL 28638)</name>
    <name type="common">Delacroixia coronata</name>
    <dbReference type="NCBI Taxonomy" id="796925"/>
    <lineage>
        <taxon>Eukaryota</taxon>
        <taxon>Fungi</taxon>
        <taxon>Fungi incertae sedis</taxon>
        <taxon>Zoopagomycota</taxon>
        <taxon>Entomophthoromycotina</taxon>
        <taxon>Entomophthoromycetes</taxon>
        <taxon>Entomophthorales</taxon>
        <taxon>Ancylistaceae</taxon>
        <taxon>Conidiobolus</taxon>
    </lineage>
</organism>
<evidence type="ECO:0000256" key="2">
    <source>
        <dbReference type="ARBA" id="ARBA00011245"/>
    </source>
</evidence>
<comment type="catalytic activity">
    <reaction evidence="7 8">
        <text>N-terminal L-glutaminyl-[protein] + H2O = N-terminal L-glutamyl-[protein] + NH4(+)</text>
        <dbReference type="Rhea" id="RHEA:50680"/>
        <dbReference type="Rhea" id="RHEA-COMP:12668"/>
        <dbReference type="Rhea" id="RHEA-COMP:12777"/>
        <dbReference type="ChEBI" id="CHEBI:15377"/>
        <dbReference type="ChEBI" id="CHEBI:28938"/>
        <dbReference type="ChEBI" id="CHEBI:64721"/>
        <dbReference type="ChEBI" id="CHEBI:64722"/>
        <dbReference type="EC" id="3.5.1.122"/>
    </reaction>
</comment>
<dbReference type="Gene3D" id="3.10.620.10">
    <property type="entry name" value="Protein N-terminal glutamine amidohydrolase, alpha beta roll"/>
    <property type="match status" value="1"/>
</dbReference>
<evidence type="ECO:0000256" key="5">
    <source>
        <dbReference type="ARBA" id="ARBA00022801"/>
    </source>
</evidence>
<dbReference type="OrthoDB" id="191192at2759"/>
<name>A0A137PII6_CONC2</name>
<dbReference type="PANTHER" id="PTHR13035">
    <property type="entry name" value="PROTEIN N-TERMINAL GLUTAMINE AMIDOHYDROLASE"/>
    <property type="match status" value="1"/>
</dbReference>
<keyword evidence="5 8" id="KW-0378">Hydrolase</keyword>
<dbReference type="InterPro" id="IPR037132">
    <property type="entry name" value="N_Gln_amidohydro_ab_roll_sf"/>
</dbReference>
<dbReference type="GO" id="GO:0070773">
    <property type="term" value="F:protein-N-terminal glutamine amidohydrolase activity"/>
    <property type="evidence" value="ECO:0007669"/>
    <property type="project" value="UniProtKB-UniRule"/>
</dbReference>
<dbReference type="AlphaFoldDB" id="A0A137PII6"/>
<dbReference type="Pfam" id="PF09764">
    <property type="entry name" value="Nt_Gln_amidase"/>
    <property type="match status" value="1"/>
</dbReference>
<sequence>MLKNHSLIENLNKLELPQLTYTSQYCEENIYKLVEFLLTNKSYSHYFQNDDIKLYTVFISNENKLIPIWCQSLSSEPQFPVVWDYHVILLIRINEESWIYDFDTRLNKLSPASYYSLYSFRQPDIYLDEPKYWRRYRLVEGKQYLKWFSCDRSHMLDANGSYIKPPPSYDCIVGDDKMDTNNLKDYLSMSELNIEHDKFGQCLDEDNFEKSFVLQITENQIEFIKSNNLLV</sequence>
<comment type="function">
    <text evidence="8">Mediates the side-chain deamidation of N-terminal glutamine residues to glutamate, an important step in N-end rule pathway of protein degradation. Conversion of the resulting N-terminal glutamine to glutamate renders the protein susceptible to arginylation, polyubiquitination and degradation as specified by the N-end rule. Does not act on substrates with internal or C-terminal glutamine and does not act on non-glutamine residues in any position.</text>
</comment>
<evidence type="ECO:0000259" key="9">
    <source>
        <dbReference type="Pfam" id="PF09764"/>
    </source>
</evidence>
<dbReference type="InterPro" id="IPR023128">
    <property type="entry name" value="Prot_N_Gln_amidohydro_ab_roll"/>
</dbReference>
<evidence type="ECO:0000256" key="7">
    <source>
        <dbReference type="ARBA" id="ARBA00048768"/>
    </source>
</evidence>
<comment type="subunit">
    <text evidence="2 8">Monomer.</text>
</comment>
<feature type="domain" description="Protein N-terminal glutamine amidohydrolase alpha beta roll" evidence="9">
    <location>
        <begin position="21"/>
        <end position="212"/>
    </location>
</feature>
<dbReference type="Proteomes" id="UP000070444">
    <property type="component" value="Unassembled WGS sequence"/>
</dbReference>
<dbReference type="EC" id="3.5.1.122" evidence="3 8"/>
<accession>A0A137PII6</accession>
<evidence type="ECO:0000256" key="3">
    <source>
        <dbReference type="ARBA" id="ARBA00012718"/>
    </source>
</evidence>
<proteinExistence type="inferred from homology"/>
<keyword evidence="11" id="KW-1185">Reference proteome</keyword>
<evidence type="ECO:0000256" key="8">
    <source>
        <dbReference type="RuleBase" id="RU367082"/>
    </source>
</evidence>
<dbReference type="OMA" id="GWGTVYS"/>
<evidence type="ECO:0000313" key="11">
    <source>
        <dbReference type="Proteomes" id="UP000070444"/>
    </source>
</evidence>
<evidence type="ECO:0000313" key="10">
    <source>
        <dbReference type="EMBL" id="KXN74814.1"/>
    </source>
</evidence>
<protein>
    <recommendedName>
        <fullName evidence="4 8">Protein N-terminal glutamine amidohydrolase</fullName>
        <ecNumber evidence="3 8">3.5.1.122</ecNumber>
    </recommendedName>
    <alternativeName>
        <fullName evidence="6 8">Protein NH2-terminal glutamine deamidase</fullName>
    </alternativeName>
</protein>
<evidence type="ECO:0000256" key="6">
    <source>
        <dbReference type="ARBA" id="ARBA00029677"/>
    </source>
</evidence>
<dbReference type="GO" id="GO:0008418">
    <property type="term" value="F:protein-N-terminal asparagine amidohydrolase activity"/>
    <property type="evidence" value="ECO:0007669"/>
    <property type="project" value="UniProtKB-UniRule"/>
</dbReference>
<dbReference type="GO" id="GO:0005829">
    <property type="term" value="C:cytosol"/>
    <property type="evidence" value="ECO:0007669"/>
    <property type="project" value="TreeGrafter"/>
</dbReference>
<dbReference type="EMBL" id="KQ964420">
    <property type="protein sequence ID" value="KXN74814.1"/>
    <property type="molecule type" value="Genomic_DNA"/>
</dbReference>
<dbReference type="InterPro" id="IPR039733">
    <property type="entry name" value="NTAQ1"/>
</dbReference>
<gene>
    <name evidence="10" type="ORF">CONCODRAFT_82729</name>
</gene>
<evidence type="ECO:0000256" key="4">
    <source>
        <dbReference type="ARBA" id="ARBA00021247"/>
    </source>
</evidence>
<dbReference type="GO" id="GO:0005634">
    <property type="term" value="C:nucleus"/>
    <property type="evidence" value="ECO:0007669"/>
    <property type="project" value="TreeGrafter"/>
</dbReference>